<dbReference type="EMBL" id="ASPP01010086">
    <property type="protein sequence ID" value="ETO23249.1"/>
    <property type="molecule type" value="Genomic_DNA"/>
</dbReference>
<dbReference type="Proteomes" id="UP000023152">
    <property type="component" value="Unassembled WGS sequence"/>
</dbReference>
<keyword evidence="3" id="KW-1185">Reference proteome</keyword>
<accession>X6NBT9</accession>
<protein>
    <submittedName>
        <fullName evidence="2">Copper amine oxidase domain protein</fullName>
    </submittedName>
</protein>
<evidence type="ECO:0000313" key="3">
    <source>
        <dbReference type="Proteomes" id="UP000023152"/>
    </source>
</evidence>
<feature type="non-terminal residue" evidence="2">
    <location>
        <position position="1"/>
    </location>
</feature>
<comment type="caution">
    <text evidence="2">The sequence shown here is derived from an EMBL/GenBank/DDBJ whole genome shotgun (WGS) entry which is preliminary data.</text>
</comment>
<reference evidence="2 3" key="1">
    <citation type="journal article" date="2013" name="Curr. Biol.">
        <title>The Genome of the Foraminiferan Reticulomyxa filosa.</title>
        <authorList>
            <person name="Glockner G."/>
            <person name="Hulsmann N."/>
            <person name="Schleicher M."/>
            <person name="Noegel A.A."/>
            <person name="Eichinger L."/>
            <person name="Gallinger C."/>
            <person name="Pawlowski J."/>
            <person name="Sierra R."/>
            <person name="Euteneuer U."/>
            <person name="Pillet L."/>
            <person name="Moustafa A."/>
            <person name="Platzer M."/>
            <person name="Groth M."/>
            <person name="Szafranski K."/>
            <person name="Schliwa M."/>
        </authorList>
    </citation>
    <scope>NUCLEOTIDE SEQUENCE [LARGE SCALE GENOMIC DNA]</scope>
</reference>
<proteinExistence type="predicted"/>
<name>X6NBT9_RETFI</name>
<feature type="region of interest" description="Disordered" evidence="1">
    <location>
        <begin position="125"/>
        <end position="164"/>
    </location>
</feature>
<organism evidence="2 3">
    <name type="scientific">Reticulomyxa filosa</name>
    <dbReference type="NCBI Taxonomy" id="46433"/>
    <lineage>
        <taxon>Eukaryota</taxon>
        <taxon>Sar</taxon>
        <taxon>Rhizaria</taxon>
        <taxon>Retaria</taxon>
        <taxon>Foraminifera</taxon>
        <taxon>Monothalamids</taxon>
        <taxon>Reticulomyxidae</taxon>
        <taxon>Reticulomyxa</taxon>
    </lineage>
</organism>
<gene>
    <name evidence="2" type="ORF">RFI_13934</name>
</gene>
<feature type="compositionally biased region" description="Basic and acidic residues" evidence="1">
    <location>
        <begin position="139"/>
        <end position="157"/>
    </location>
</feature>
<evidence type="ECO:0000313" key="2">
    <source>
        <dbReference type="EMBL" id="ETO23249.1"/>
    </source>
</evidence>
<sequence>LSKKKKKKKKSTHPKKKTNKHYVYTCMYMYTYIKRTLGDIEKLVRRRKSQREAAQTEVQQKQEILTKWLEIGDHDVLQLKAYIAKLEKRLSDETDRVRVSEKSRRDSIAYLSTQMMTSLVEAETEHEKKLQDMSSSISRLEEEKKSLNSQLHTEERKRKNSNAEVSATMFQKVLKVEQEKEDQKQVYEAKIKDLEQQLDEIRTGAPRRASEVHSVMFKSLLEAEEDFNHAKEEWTNKENELKNEIKALSEELTKSKQQIHKSDKQRKESISQLQDDMWKHLVEVDEDNKKERKQLQAEVKGYRDEVMVLRKRVSHLENSKLALIEECNRQMNLLRLGIRAMNGTQ</sequence>
<dbReference type="AlphaFoldDB" id="X6NBT9"/>
<evidence type="ECO:0000256" key="1">
    <source>
        <dbReference type="SAM" id="MobiDB-lite"/>
    </source>
</evidence>